<protein>
    <submittedName>
        <fullName evidence="1">Uncharacterized protein</fullName>
    </submittedName>
</protein>
<organism evidence="1 2">
    <name type="scientific">Nyssa sinensis</name>
    <dbReference type="NCBI Taxonomy" id="561372"/>
    <lineage>
        <taxon>Eukaryota</taxon>
        <taxon>Viridiplantae</taxon>
        <taxon>Streptophyta</taxon>
        <taxon>Embryophyta</taxon>
        <taxon>Tracheophyta</taxon>
        <taxon>Spermatophyta</taxon>
        <taxon>Magnoliopsida</taxon>
        <taxon>eudicotyledons</taxon>
        <taxon>Gunneridae</taxon>
        <taxon>Pentapetalae</taxon>
        <taxon>asterids</taxon>
        <taxon>Cornales</taxon>
        <taxon>Nyssaceae</taxon>
        <taxon>Nyssa</taxon>
    </lineage>
</organism>
<name>A0A5J4ZZX9_9ASTE</name>
<accession>A0A5J4ZZX9</accession>
<reference evidence="1 2" key="1">
    <citation type="submission" date="2019-09" db="EMBL/GenBank/DDBJ databases">
        <title>A chromosome-level genome assembly of the Chinese tupelo Nyssa sinensis.</title>
        <authorList>
            <person name="Yang X."/>
            <person name="Kang M."/>
            <person name="Yang Y."/>
            <person name="Xiong H."/>
            <person name="Wang M."/>
            <person name="Zhang Z."/>
            <person name="Wang Z."/>
            <person name="Wu H."/>
            <person name="Ma T."/>
            <person name="Liu J."/>
            <person name="Xi Z."/>
        </authorList>
    </citation>
    <scope>NUCLEOTIDE SEQUENCE [LARGE SCALE GENOMIC DNA]</scope>
    <source>
        <strain evidence="1">J267</strain>
        <tissue evidence="1">Leaf</tissue>
    </source>
</reference>
<dbReference type="AlphaFoldDB" id="A0A5J4ZZX9"/>
<dbReference type="Proteomes" id="UP000325577">
    <property type="component" value="Linkage Group LG4"/>
</dbReference>
<gene>
    <name evidence="1" type="ORF">F0562_009435</name>
</gene>
<sequence length="95" mass="9962">MTVVRTAASNDGGSNGGVNLTMRSVIWSNDSMVVLLEDDEVLEHRQSLSTISIDGVQLGVRCHPPTVVALDAIEGGEDITSPQAVNKQLNCAAAD</sequence>
<evidence type="ECO:0000313" key="2">
    <source>
        <dbReference type="Proteomes" id="UP000325577"/>
    </source>
</evidence>
<dbReference type="EMBL" id="CM018047">
    <property type="protein sequence ID" value="KAA8523012.1"/>
    <property type="molecule type" value="Genomic_DNA"/>
</dbReference>
<keyword evidence="2" id="KW-1185">Reference proteome</keyword>
<evidence type="ECO:0000313" key="1">
    <source>
        <dbReference type="EMBL" id="KAA8523012.1"/>
    </source>
</evidence>
<proteinExistence type="predicted"/>